<comment type="cofactor">
    <cofactor evidence="1">
        <name>pyridoxal 5'-phosphate</name>
        <dbReference type="ChEBI" id="CHEBI:597326"/>
    </cofactor>
</comment>
<accession>A0A7H0LIV9</accession>
<dbReference type="Pfam" id="PF00291">
    <property type="entry name" value="PALP"/>
    <property type="match status" value="1"/>
</dbReference>
<dbReference type="Gene3D" id="3.40.50.1100">
    <property type="match status" value="2"/>
</dbReference>
<evidence type="ECO:0000256" key="1">
    <source>
        <dbReference type="ARBA" id="ARBA00001933"/>
    </source>
</evidence>
<evidence type="ECO:0000313" key="6">
    <source>
        <dbReference type="Proteomes" id="UP000516148"/>
    </source>
</evidence>
<dbReference type="GO" id="GO:0006565">
    <property type="term" value="P:L-serine catabolic process"/>
    <property type="evidence" value="ECO:0007669"/>
    <property type="project" value="TreeGrafter"/>
</dbReference>
<gene>
    <name evidence="5" type="ORF">H3Z74_23805</name>
</gene>
<dbReference type="InterPro" id="IPR036052">
    <property type="entry name" value="TrpB-like_PALP_sf"/>
</dbReference>
<dbReference type="InterPro" id="IPR050147">
    <property type="entry name" value="Ser/Thr_Dehydratase"/>
</dbReference>
<dbReference type="AlphaFoldDB" id="A0A7H0LIV9"/>
<sequence length="321" mass="33173">MTSLFNRILDAHAGIRPQVPVSTLERSAALSQSLGCEVLLKTEHLMPTGSFKVRGSANKIRTLGEAARGGVITASTGNHGQGVARAGKLAGVPVTVYVGNTTPPSKMRAIEALGAELVVLDGPALDAEIEARRQSELQGKPYVAPYNDVDTIAGQGTLGVELVDQAPDLDAVFICVGGGGLIGGVGTALKQLSPKTRIIGVWPAASTCMLDSLKAGEIIETPESDTLSDGSSGAIEPGSVTFPICQAVIDETLTVSEVEIARAMRRIAEGERWIVEGSAGVALAGLIQTAEAWRGKKVAVVLCGRNVALPTFLGAMELAAQ</sequence>
<reference evidence="5 6" key="1">
    <citation type="submission" date="2020-09" db="EMBL/GenBank/DDBJ databases">
        <title>Sphingomonas sp., a new species isolated from pork steak.</title>
        <authorList>
            <person name="Heidler von Heilborn D."/>
        </authorList>
    </citation>
    <scope>NUCLEOTIDE SEQUENCE [LARGE SCALE GENOMIC DNA]</scope>
    <source>
        <strain evidence="6">S8-3T</strain>
    </source>
</reference>
<dbReference type="CDD" id="cd01562">
    <property type="entry name" value="Thr-dehyd"/>
    <property type="match status" value="1"/>
</dbReference>
<dbReference type="Proteomes" id="UP000516148">
    <property type="component" value="Chromosome"/>
</dbReference>
<dbReference type="PANTHER" id="PTHR48078">
    <property type="entry name" value="THREONINE DEHYDRATASE, MITOCHONDRIAL-RELATED"/>
    <property type="match status" value="1"/>
</dbReference>
<dbReference type="EMBL" id="CP061038">
    <property type="protein sequence ID" value="QNQ09612.1"/>
    <property type="molecule type" value="Genomic_DNA"/>
</dbReference>
<evidence type="ECO:0000313" key="5">
    <source>
        <dbReference type="EMBL" id="QNQ09612.1"/>
    </source>
</evidence>
<evidence type="ECO:0000256" key="3">
    <source>
        <dbReference type="ARBA" id="ARBA00023239"/>
    </source>
</evidence>
<dbReference type="GO" id="GO:0006567">
    <property type="term" value="P:L-threonine catabolic process"/>
    <property type="evidence" value="ECO:0007669"/>
    <property type="project" value="TreeGrafter"/>
</dbReference>
<dbReference type="KEGG" id="spap:H3Z74_23805"/>
<evidence type="ECO:0000256" key="2">
    <source>
        <dbReference type="ARBA" id="ARBA00022898"/>
    </source>
</evidence>
<name>A0A7H0LIV9_9SPHN</name>
<dbReference type="GO" id="GO:0009097">
    <property type="term" value="P:isoleucine biosynthetic process"/>
    <property type="evidence" value="ECO:0007669"/>
    <property type="project" value="TreeGrafter"/>
</dbReference>
<evidence type="ECO:0000259" key="4">
    <source>
        <dbReference type="Pfam" id="PF00291"/>
    </source>
</evidence>
<dbReference type="SUPFAM" id="SSF53686">
    <property type="entry name" value="Tryptophan synthase beta subunit-like PLP-dependent enzymes"/>
    <property type="match status" value="1"/>
</dbReference>
<dbReference type="RefSeq" id="WP_187761923.1">
    <property type="nucleotide sequence ID" value="NZ_CP061038.1"/>
</dbReference>
<organism evidence="5 6">
    <name type="scientific">Sphingomonas alpina</name>
    <dbReference type="NCBI Taxonomy" id="653931"/>
    <lineage>
        <taxon>Bacteria</taxon>
        <taxon>Pseudomonadati</taxon>
        <taxon>Pseudomonadota</taxon>
        <taxon>Alphaproteobacteria</taxon>
        <taxon>Sphingomonadales</taxon>
        <taxon>Sphingomonadaceae</taxon>
        <taxon>Sphingomonas</taxon>
    </lineage>
</organism>
<keyword evidence="2" id="KW-0663">Pyridoxal phosphate</keyword>
<feature type="domain" description="Tryptophan synthase beta chain-like PALP" evidence="4">
    <location>
        <begin position="21"/>
        <end position="304"/>
    </location>
</feature>
<dbReference type="PANTHER" id="PTHR48078:SF6">
    <property type="entry name" value="L-THREONINE DEHYDRATASE CATABOLIC TDCB"/>
    <property type="match status" value="1"/>
</dbReference>
<dbReference type="NCBIfam" id="NF005292">
    <property type="entry name" value="PRK06815.1"/>
    <property type="match status" value="1"/>
</dbReference>
<proteinExistence type="predicted"/>
<dbReference type="GO" id="GO:0004794">
    <property type="term" value="F:threonine deaminase activity"/>
    <property type="evidence" value="ECO:0007669"/>
    <property type="project" value="TreeGrafter"/>
</dbReference>
<protein>
    <submittedName>
        <fullName evidence="5">Threonine/serine dehydratase</fullName>
    </submittedName>
</protein>
<dbReference type="GO" id="GO:0003941">
    <property type="term" value="F:L-serine ammonia-lyase activity"/>
    <property type="evidence" value="ECO:0007669"/>
    <property type="project" value="TreeGrafter"/>
</dbReference>
<dbReference type="InterPro" id="IPR001926">
    <property type="entry name" value="TrpB-like_PALP"/>
</dbReference>
<keyword evidence="6" id="KW-1185">Reference proteome</keyword>
<keyword evidence="3" id="KW-0456">Lyase</keyword>